<feature type="region of interest" description="Disordered" evidence="4">
    <location>
        <begin position="276"/>
        <end position="300"/>
    </location>
</feature>
<dbReference type="GO" id="GO:0042073">
    <property type="term" value="P:intraciliary transport"/>
    <property type="evidence" value="ECO:0007669"/>
    <property type="project" value="TreeGrafter"/>
</dbReference>
<keyword evidence="7" id="KW-1185">Reference proteome</keyword>
<gene>
    <name evidence="6" type="ORF">NQ315_005565</name>
</gene>
<dbReference type="InterPro" id="IPR026188">
    <property type="entry name" value="Lebercilin-like"/>
</dbReference>
<dbReference type="InterPro" id="IPR028933">
    <property type="entry name" value="Lebercilin_dom"/>
</dbReference>
<feature type="domain" description="Lebercilin" evidence="5">
    <location>
        <begin position="63"/>
        <end position="253"/>
    </location>
</feature>
<dbReference type="EMBL" id="JANEYG010000033">
    <property type="protein sequence ID" value="KAJ8917516.1"/>
    <property type="molecule type" value="Genomic_DNA"/>
</dbReference>
<feature type="compositionally biased region" description="Low complexity" evidence="4">
    <location>
        <begin position="1"/>
        <end position="16"/>
    </location>
</feature>
<evidence type="ECO:0000256" key="1">
    <source>
        <dbReference type="ARBA" id="ARBA00010229"/>
    </source>
</evidence>
<feature type="region of interest" description="Disordered" evidence="4">
    <location>
        <begin position="538"/>
        <end position="563"/>
    </location>
</feature>
<accession>A0AAV8VUX0</accession>
<evidence type="ECO:0000313" key="6">
    <source>
        <dbReference type="EMBL" id="KAJ8917516.1"/>
    </source>
</evidence>
<feature type="region of interest" description="Disordered" evidence="4">
    <location>
        <begin position="410"/>
        <end position="432"/>
    </location>
</feature>
<evidence type="ECO:0000256" key="4">
    <source>
        <dbReference type="SAM" id="MobiDB-lite"/>
    </source>
</evidence>
<dbReference type="Proteomes" id="UP001159042">
    <property type="component" value="Unassembled WGS sequence"/>
</dbReference>
<dbReference type="AlphaFoldDB" id="A0AAV8VUX0"/>
<feature type="compositionally biased region" description="Low complexity" evidence="4">
    <location>
        <begin position="410"/>
        <end position="422"/>
    </location>
</feature>
<evidence type="ECO:0000259" key="5">
    <source>
        <dbReference type="Pfam" id="PF15619"/>
    </source>
</evidence>
<name>A0AAV8VUX0_9CUCU</name>
<organism evidence="6 7">
    <name type="scientific">Exocentrus adspersus</name>
    <dbReference type="NCBI Taxonomy" id="1586481"/>
    <lineage>
        <taxon>Eukaryota</taxon>
        <taxon>Metazoa</taxon>
        <taxon>Ecdysozoa</taxon>
        <taxon>Arthropoda</taxon>
        <taxon>Hexapoda</taxon>
        <taxon>Insecta</taxon>
        <taxon>Pterygota</taxon>
        <taxon>Neoptera</taxon>
        <taxon>Endopterygota</taxon>
        <taxon>Coleoptera</taxon>
        <taxon>Polyphaga</taxon>
        <taxon>Cucujiformia</taxon>
        <taxon>Chrysomeloidea</taxon>
        <taxon>Cerambycidae</taxon>
        <taxon>Lamiinae</taxon>
        <taxon>Acanthocinini</taxon>
        <taxon>Exocentrus</taxon>
    </lineage>
</organism>
<feature type="compositionally biased region" description="Basic and acidic residues" evidence="4">
    <location>
        <begin position="550"/>
        <end position="563"/>
    </location>
</feature>
<feature type="coiled-coil region" evidence="3">
    <location>
        <begin position="75"/>
        <end position="254"/>
    </location>
</feature>
<proteinExistence type="inferred from homology"/>
<feature type="region of interest" description="Disordered" evidence="4">
    <location>
        <begin position="576"/>
        <end position="602"/>
    </location>
</feature>
<dbReference type="Pfam" id="PF15619">
    <property type="entry name" value="Lebercilin"/>
    <property type="match status" value="1"/>
</dbReference>
<dbReference type="GO" id="GO:0005930">
    <property type="term" value="C:axoneme"/>
    <property type="evidence" value="ECO:0007669"/>
    <property type="project" value="TreeGrafter"/>
</dbReference>
<sequence>MTSCSSSVSVQRSSTSKAEDQRSKSCETACSSNSSCFFQRRKPMNPLMYPVRPNFTRSSGNTVRQRVLSAKLLKLRSIQNQLNDANFHLSELSKENQTLKNLQKRQDKALSKYEGMNEDLPRLIHAHEEQTRVLSEKNKSLRKNVKELNDLLKVKEEELLRAQEKLNHLEKLNRDKHLTEREKLVEQLEDTKLKLQKSDEQIAFFNRKLMLESKASKQRLNAEIVKHKECQRQLDQALMEIEKLTSLLETKENVVQPRRSRFNRLAQRQSVSMITLPTHPNRKSSSERPSSMVNNFELPGSKTPVTDVKLQPIKSSKLEETLQKKVNGILNLPSENIKNRLSLSAQSRGSGDSFTLNDIKEQSSGSETSLDLRENFTGNIDVENSALDLKESSTGSSSQGDVKSYCTYQTTKSDSTTSSNKSIKTRPSSSTKLEKLTTHLDTVIQKAIENGNEEFDGKLGDICSDVVTNVRMCNDRLEIQKESLRISQNDTNTILQAFKETKKLESKLKSSFLNLENTDESLVNEILAEEFKFRTHTRDSNATDKNGNLTKREVKQPRVNSEEKKKLLATLKAIDNGDSFDSLDGSPSHKSKDLSDEKGLVM</sequence>
<feature type="compositionally biased region" description="Basic and acidic residues" evidence="4">
    <location>
        <begin position="590"/>
        <end position="602"/>
    </location>
</feature>
<feature type="region of interest" description="Disordered" evidence="4">
    <location>
        <begin position="1"/>
        <end position="25"/>
    </location>
</feature>
<evidence type="ECO:0000313" key="7">
    <source>
        <dbReference type="Proteomes" id="UP001159042"/>
    </source>
</evidence>
<reference evidence="6 7" key="1">
    <citation type="journal article" date="2023" name="Insect Mol. Biol.">
        <title>Genome sequencing provides insights into the evolution of gene families encoding plant cell wall-degrading enzymes in longhorned beetles.</title>
        <authorList>
            <person name="Shin N.R."/>
            <person name="Okamura Y."/>
            <person name="Kirsch R."/>
            <person name="Pauchet Y."/>
        </authorList>
    </citation>
    <scope>NUCLEOTIDE SEQUENCE [LARGE SCALE GENOMIC DNA]</scope>
    <source>
        <strain evidence="6">EAD_L_NR</strain>
    </source>
</reference>
<protein>
    <recommendedName>
        <fullName evidence="5">Lebercilin domain-containing protein</fullName>
    </recommendedName>
</protein>
<evidence type="ECO:0000256" key="2">
    <source>
        <dbReference type="ARBA" id="ARBA00023054"/>
    </source>
</evidence>
<dbReference type="PANTHER" id="PTHR16650:SF6">
    <property type="entry name" value="GH21622P"/>
    <property type="match status" value="1"/>
</dbReference>
<dbReference type="PANTHER" id="PTHR16650">
    <property type="entry name" value="C21ORF13-RELATED"/>
    <property type="match status" value="1"/>
</dbReference>
<feature type="compositionally biased region" description="Polar residues" evidence="4">
    <location>
        <begin position="343"/>
        <end position="369"/>
    </location>
</feature>
<keyword evidence="2 3" id="KW-0175">Coiled coil</keyword>
<evidence type="ECO:0000256" key="3">
    <source>
        <dbReference type="SAM" id="Coils"/>
    </source>
</evidence>
<comment type="similarity">
    <text evidence="1">Belongs to the LCA5 family.</text>
</comment>
<comment type="caution">
    <text evidence="6">The sequence shown here is derived from an EMBL/GenBank/DDBJ whole genome shotgun (WGS) entry which is preliminary data.</text>
</comment>
<feature type="region of interest" description="Disordered" evidence="4">
    <location>
        <begin position="343"/>
        <end position="372"/>
    </location>
</feature>